<protein>
    <submittedName>
        <fullName evidence="1">Uncharacterized protein</fullName>
    </submittedName>
</protein>
<gene>
    <name evidence="1" type="ORF">NCTC11075_05133</name>
</gene>
<evidence type="ECO:0000313" key="1">
    <source>
        <dbReference type="EMBL" id="VEB94217.1"/>
    </source>
</evidence>
<organism evidence="1 2">
    <name type="scientific">Citrobacter koseri</name>
    <name type="common">Citrobacter diversus</name>
    <dbReference type="NCBI Taxonomy" id="545"/>
    <lineage>
        <taxon>Bacteria</taxon>
        <taxon>Pseudomonadati</taxon>
        <taxon>Pseudomonadota</taxon>
        <taxon>Gammaproteobacteria</taxon>
        <taxon>Enterobacterales</taxon>
        <taxon>Enterobacteriaceae</taxon>
        <taxon>Citrobacter</taxon>
    </lineage>
</organism>
<sequence>MAKKEKIYNNTKLEAALKRVTYSGLTSEATIIINQTIQECKSLGKYKLPVKDVFYIVQNATELSKAQVEHYLSLTRADQMKKTTASVSSIEKYKMACTEVAKALDKFVEEGGILCGLKKALPGKPLTDEQQSTVLELLNNKKSAKELIAYLQTIV</sequence>
<evidence type="ECO:0000313" key="2">
    <source>
        <dbReference type="Proteomes" id="UP000270272"/>
    </source>
</evidence>
<dbReference type="AlphaFoldDB" id="A0A447UU43"/>
<dbReference type="EMBL" id="LR134204">
    <property type="protein sequence ID" value="VEB94217.1"/>
    <property type="molecule type" value="Genomic_DNA"/>
</dbReference>
<reference evidence="1 2" key="1">
    <citation type="submission" date="2018-12" db="EMBL/GenBank/DDBJ databases">
        <authorList>
            <consortium name="Pathogen Informatics"/>
        </authorList>
    </citation>
    <scope>NUCLEOTIDE SEQUENCE [LARGE SCALE GENOMIC DNA]</scope>
    <source>
        <strain evidence="1 2">NCTC11075</strain>
    </source>
</reference>
<name>A0A447UU43_CITKO</name>
<dbReference type="RefSeq" id="WP_153258276.1">
    <property type="nucleotide sequence ID" value="NZ_JADVHB010000001.1"/>
</dbReference>
<accession>A0A447UU43</accession>
<dbReference type="Proteomes" id="UP000270272">
    <property type="component" value="Chromosome"/>
</dbReference>
<proteinExistence type="predicted"/>